<dbReference type="Proteomes" id="UP000256690">
    <property type="component" value="Unassembled WGS sequence"/>
</dbReference>
<organism evidence="1 2">
    <name type="scientific">Aspergillus mulundensis</name>
    <dbReference type="NCBI Taxonomy" id="1810919"/>
    <lineage>
        <taxon>Eukaryota</taxon>
        <taxon>Fungi</taxon>
        <taxon>Dikarya</taxon>
        <taxon>Ascomycota</taxon>
        <taxon>Pezizomycotina</taxon>
        <taxon>Eurotiomycetes</taxon>
        <taxon>Eurotiomycetidae</taxon>
        <taxon>Eurotiales</taxon>
        <taxon>Aspergillaceae</taxon>
        <taxon>Aspergillus</taxon>
        <taxon>Aspergillus subgen. Nidulantes</taxon>
    </lineage>
</organism>
<evidence type="ECO:0000313" key="1">
    <source>
        <dbReference type="EMBL" id="RDW70465.1"/>
    </source>
</evidence>
<protein>
    <submittedName>
        <fullName evidence="1">Uncharacterized protein</fullName>
    </submittedName>
</protein>
<evidence type="ECO:0000313" key="2">
    <source>
        <dbReference type="Proteomes" id="UP000256690"/>
    </source>
</evidence>
<keyword evidence="2" id="KW-1185">Reference proteome</keyword>
<reference evidence="1 2" key="1">
    <citation type="journal article" date="2018" name="IMA Fungus">
        <title>IMA Genome-F 9: Draft genome sequence of Annulohypoxylon stygium, Aspergillus mulundensis, Berkeleyomyces basicola (syn. Thielaviopsis basicola), Ceratocystis smalleyi, two Cercospora beticola strains, Coleophoma cylindrospora, Fusarium fracticaudum, Phialophora cf. hyalina, and Morchella septimelata.</title>
        <authorList>
            <person name="Wingfield B.D."/>
            <person name="Bills G.F."/>
            <person name="Dong Y."/>
            <person name="Huang W."/>
            <person name="Nel W.J."/>
            <person name="Swalarsk-Parry B.S."/>
            <person name="Vaghefi N."/>
            <person name="Wilken P.M."/>
            <person name="An Z."/>
            <person name="de Beer Z.W."/>
            <person name="De Vos L."/>
            <person name="Chen L."/>
            <person name="Duong T.A."/>
            <person name="Gao Y."/>
            <person name="Hammerbacher A."/>
            <person name="Kikkert J.R."/>
            <person name="Li Y."/>
            <person name="Li H."/>
            <person name="Li K."/>
            <person name="Li Q."/>
            <person name="Liu X."/>
            <person name="Ma X."/>
            <person name="Naidoo K."/>
            <person name="Pethybridge S.J."/>
            <person name="Sun J."/>
            <person name="Steenkamp E.T."/>
            <person name="van der Nest M.A."/>
            <person name="van Wyk S."/>
            <person name="Wingfield M.J."/>
            <person name="Xiong C."/>
            <person name="Yue Q."/>
            <person name="Zhang X."/>
        </authorList>
    </citation>
    <scope>NUCLEOTIDE SEQUENCE [LARGE SCALE GENOMIC DNA]</scope>
    <source>
        <strain evidence="1 2">DSM 5745</strain>
    </source>
</reference>
<name>A0A3D8R8X2_9EURO</name>
<dbReference type="AlphaFoldDB" id="A0A3D8R8X2"/>
<gene>
    <name evidence="1" type="ORF">DSM5745_07976</name>
</gene>
<comment type="caution">
    <text evidence="1">The sequence shown here is derived from an EMBL/GenBank/DDBJ whole genome shotgun (WGS) entry which is preliminary data.</text>
</comment>
<proteinExistence type="predicted"/>
<accession>A0A3D8R8X2</accession>
<sequence>MFWGDDALGRALGQASCMLKAKLCIALLISTYDEAIFLKQEKARPVCSVCWAQRDLLARGFSSSSYYLHDMVV</sequence>
<dbReference type="GeneID" id="38118346"/>
<dbReference type="EMBL" id="PVWQ01000010">
    <property type="protein sequence ID" value="RDW70465.1"/>
    <property type="molecule type" value="Genomic_DNA"/>
</dbReference>
<dbReference type="RefSeq" id="XP_026600996.1">
    <property type="nucleotide sequence ID" value="XM_026749992.1"/>
</dbReference>